<dbReference type="PROSITE" id="PS50928">
    <property type="entry name" value="ABC_TM1"/>
    <property type="match status" value="1"/>
</dbReference>
<dbReference type="EMBL" id="JACHWR010000003">
    <property type="protein sequence ID" value="MBB3044214.1"/>
    <property type="molecule type" value="Genomic_DNA"/>
</dbReference>
<evidence type="ECO:0000256" key="8">
    <source>
        <dbReference type="RuleBase" id="RU363032"/>
    </source>
</evidence>
<evidence type="ECO:0000313" key="11">
    <source>
        <dbReference type="Proteomes" id="UP000589626"/>
    </source>
</evidence>
<comment type="similarity">
    <text evidence="2">Belongs to the binding-protein-dependent transport system permease family. CysTW subfamily.</text>
</comment>
<keyword evidence="3 8" id="KW-0813">Transport</keyword>
<evidence type="ECO:0000256" key="7">
    <source>
        <dbReference type="ARBA" id="ARBA00023136"/>
    </source>
</evidence>
<reference evidence="10 11" key="1">
    <citation type="submission" date="2020-08" db="EMBL/GenBank/DDBJ databases">
        <title>Sequencing the genomes of 1000 actinobacteria strains.</title>
        <authorList>
            <person name="Klenk H.-P."/>
        </authorList>
    </citation>
    <scope>NUCLEOTIDE SEQUENCE [LARGE SCALE GENOMIC DNA]</scope>
    <source>
        <strain evidence="10 11">DSM 105498</strain>
    </source>
</reference>
<comment type="subcellular location">
    <subcellularLocation>
        <location evidence="1 8">Cell membrane</location>
        <topology evidence="1 8">Multi-pass membrane protein</topology>
    </subcellularLocation>
</comment>
<keyword evidence="11" id="KW-1185">Reference proteome</keyword>
<feature type="transmembrane region" description="Helical" evidence="8">
    <location>
        <begin position="193"/>
        <end position="216"/>
    </location>
</feature>
<evidence type="ECO:0000256" key="1">
    <source>
        <dbReference type="ARBA" id="ARBA00004651"/>
    </source>
</evidence>
<dbReference type="InterPro" id="IPR035906">
    <property type="entry name" value="MetI-like_sf"/>
</dbReference>
<feature type="domain" description="ABC transmembrane type-1" evidence="9">
    <location>
        <begin position="63"/>
        <end position="270"/>
    </location>
</feature>
<dbReference type="Pfam" id="PF00528">
    <property type="entry name" value="BPD_transp_1"/>
    <property type="match status" value="1"/>
</dbReference>
<feature type="transmembrane region" description="Helical" evidence="8">
    <location>
        <begin position="150"/>
        <end position="172"/>
    </location>
</feature>
<proteinExistence type="inferred from homology"/>
<name>A0A7W4VYR7_9ACTN</name>
<dbReference type="GO" id="GO:0005886">
    <property type="term" value="C:plasma membrane"/>
    <property type="evidence" value="ECO:0007669"/>
    <property type="project" value="UniProtKB-SubCell"/>
</dbReference>
<feature type="transmembrane region" description="Helical" evidence="8">
    <location>
        <begin position="69"/>
        <end position="91"/>
    </location>
</feature>
<dbReference type="Proteomes" id="UP000589626">
    <property type="component" value="Unassembled WGS sequence"/>
</dbReference>
<keyword evidence="7 8" id="KW-0472">Membrane</keyword>
<evidence type="ECO:0000256" key="2">
    <source>
        <dbReference type="ARBA" id="ARBA00007069"/>
    </source>
</evidence>
<dbReference type="CDD" id="cd06261">
    <property type="entry name" value="TM_PBP2"/>
    <property type="match status" value="1"/>
</dbReference>
<sequence length="279" mass="30612">MRPSVRTLQMAPATLYYVALFLIPLLMLAVYSFYSVESFEPVPKLTLDNYVEAATSDVFRGFYLRTLRVALTVALIVTLISFPFAFVLNYVLPARKHVVYFMVLVSLFGGYIVRVYAWRNIMGREGVVNQTLLGLGVVDRPVTLFLNSELAVIVALVNYLIPFGILPIYAAMQNVPVGQVEAAQDLGGSRWLAARRVVLPLTSQGCVAAFAISFIATSAEWVTPQLLGGTGDQLIGNQIQHQFGGGLNWPLGAALALTMVVLVVALLGLAYAVIRRWLR</sequence>
<comment type="caution">
    <text evidence="10">The sequence shown here is derived from an EMBL/GenBank/DDBJ whole genome shotgun (WGS) entry which is preliminary data.</text>
</comment>
<keyword evidence="6 8" id="KW-1133">Transmembrane helix</keyword>
<dbReference type="PANTHER" id="PTHR42929">
    <property type="entry name" value="INNER MEMBRANE ABC TRANSPORTER PERMEASE PROTEIN YDCU-RELATED-RELATED"/>
    <property type="match status" value="1"/>
</dbReference>
<dbReference type="PANTHER" id="PTHR42929:SF1">
    <property type="entry name" value="INNER MEMBRANE ABC TRANSPORTER PERMEASE PROTEIN YDCU-RELATED"/>
    <property type="match status" value="1"/>
</dbReference>
<dbReference type="Gene3D" id="1.10.3720.10">
    <property type="entry name" value="MetI-like"/>
    <property type="match status" value="1"/>
</dbReference>
<evidence type="ECO:0000259" key="9">
    <source>
        <dbReference type="PROSITE" id="PS50928"/>
    </source>
</evidence>
<evidence type="ECO:0000256" key="4">
    <source>
        <dbReference type="ARBA" id="ARBA00022475"/>
    </source>
</evidence>
<keyword evidence="4" id="KW-1003">Cell membrane</keyword>
<accession>A0A7W4VYR7</accession>
<dbReference type="SUPFAM" id="SSF161098">
    <property type="entry name" value="MetI-like"/>
    <property type="match status" value="1"/>
</dbReference>
<protein>
    <submittedName>
        <fullName evidence="10">Spermidine/putrescine transport system permease protein</fullName>
    </submittedName>
</protein>
<feature type="transmembrane region" description="Helical" evidence="8">
    <location>
        <begin position="251"/>
        <end position="274"/>
    </location>
</feature>
<feature type="transmembrane region" description="Helical" evidence="8">
    <location>
        <begin position="98"/>
        <end position="117"/>
    </location>
</feature>
<evidence type="ECO:0000313" key="10">
    <source>
        <dbReference type="EMBL" id="MBB3044214.1"/>
    </source>
</evidence>
<dbReference type="InterPro" id="IPR000515">
    <property type="entry name" value="MetI-like"/>
</dbReference>
<evidence type="ECO:0000256" key="5">
    <source>
        <dbReference type="ARBA" id="ARBA00022692"/>
    </source>
</evidence>
<dbReference type="AlphaFoldDB" id="A0A7W4VYR7"/>
<evidence type="ECO:0000256" key="3">
    <source>
        <dbReference type="ARBA" id="ARBA00022448"/>
    </source>
</evidence>
<keyword evidence="5 8" id="KW-0812">Transmembrane</keyword>
<organism evidence="10 11">
    <name type="scientific">Nocardioides soli</name>
    <dbReference type="NCBI Taxonomy" id="1036020"/>
    <lineage>
        <taxon>Bacteria</taxon>
        <taxon>Bacillati</taxon>
        <taxon>Actinomycetota</taxon>
        <taxon>Actinomycetes</taxon>
        <taxon>Propionibacteriales</taxon>
        <taxon>Nocardioidaceae</taxon>
        <taxon>Nocardioides</taxon>
    </lineage>
</organism>
<gene>
    <name evidence="10" type="ORF">FHU40_004051</name>
</gene>
<dbReference type="RefSeq" id="WP_183594108.1">
    <property type="nucleotide sequence ID" value="NZ_JACHWR010000003.1"/>
</dbReference>
<dbReference type="GO" id="GO:0055085">
    <property type="term" value="P:transmembrane transport"/>
    <property type="evidence" value="ECO:0007669"/>
    <property type="project" value="InterPro"/>
</dbReference>
<feature type="transmembrane region" description="Helical" evidence="8">
    <location>
        <begin position="12"/>
        <end position="34"/>
    </location>
</feature>
<evidence type="ECO:0000256" key="6">
    <source>
        <dbReference type="ARBA" id="ARBA00022989"/>
    </source>
</evidence>